<evidence type="ECO:0000313" key="2">
    <source>
        <dbReference type="EMBL" id="TFY78212.1"/>
    </source>
</evidence>
<dbReference type="Proteomes" id="UP000298061">
    <property type="component" value="Unassembled WGS sequence"/>
</dbReference>
<dbReference type="EMBL" id="SFCI01000727">
    <property type="protein sequence ID" value="TFY78212.1"/>
    <property type="molecule type" value="Genomic_DNA"/>
</dbReference>
<feature type="compositionally biased region" description="Basic residues" evidence="1">
    <location>
        <begin position="325"/>
        <end position="335"/>
    </location>
</feature>
<protein>
    <recommendedName>
        <fullName evidence="4">KOW domain-containing protein</fullName>
    </recommendedName>
</protein>
<dbReference type="STRING" id="135208.A0A4Y9ZTT3"/>
<comment type="caution">
    <text evidence="2">The sequence shown here is derived from an EMBL/GenBank/DDBJ whole genome shotgun (WGS) entry which is preliminary data.</text>
</comment>
<evidence type="ECO:0008006" key="4">
    <source>
        <dbReference type="Google" id="ProtNLM"/>
    </source>
</evidence>
<evidence type="ECO:0000256" key="1">
    <source>
        <dbReference type="SAM" id="MobiDB-lite"/>
    </source>
</evidence>
<feature type="region of interest" description="Disordered" evidence="1">
    <location>
        <begin position="313"/>
        <end position="362"/>
    </location>
</feature>
<reference evidence="2 3" key="1">
    <citation type="submission" date="2019-02" db="EMBL/GenBank/DDBJ databases">
        <title>Genome sequencing of the rare red list fungi Hericium alpestre (H. flagellum).</title>
        <authorList>
            <person name="Buettner E."/>
            <person name="Kellner H."/>
        </authorList>
    </citation>
    <scope>NUCLEOTIDE SEQUENCE [LARGE SCALE GENOMIC DNA]</scope>
    <source>
        <strain evidence="2 3">DSM 108284</strain>
    </source>
</reference>
<sequence>MSGWSVRQVRNAAVSKPWTKDFRHLQPVPRYWTRRISWDEPNVKVVKPKDRIKYWNIVPGDQVRIRGDVTGKVLEVSMINKLTNRVHLKGSGQGARILNVHYSRCQLFIGNHELPPKGDETQPKSVPVFATRLSTSEPFFQPIGHRYHWDRFAVHTIPPLPAHTKATPRIQIPWPAPPDLPETTPTLYDTPGEAVSEITYKPFTLPADLAKPVPELDAEKPYIQSLFNPQARPYDASAPVETSLTIELTNPHGRAQKQLRWQIHQARKHVLLAQYMQQELADLKGRTRKEARAEAMWKFNNRLVEDQRAERKRRWSNRGQEARLERKKVRKARKLQKQDERLRNLVLEDAPNQVVPPEHPQP</sequence>
<dbReference type="OrthoDB" id="359154at2759"/>
<proteinExistence type="predicted"/>
<accession>A0A4Y9ZTT3</accession>
<organism evidence="2 3">
    <name type="scientific">Hericium alpestre</name>
    <dbReference type="NCBI Taxonomy" id="135208"/>
    <lineage>
        <taxon>Eukaryota</taxon>
        <taxon>Fungi</taxon>
        <taxon>Dikarya</taxon>
        <taxon>Basidiomycota</taxon>
        <taxon>Agaricomycotina</taxon>
        <taxon>Agaricomycetes</taxon>
        <taxon>Russulales</taxon>
        <taxon>Hericiaceae</taxon>
        <taxon>Hericium</taxon>
    </lineage>
</organism>
<gene>
    <name evidence="2" type="ORF">EWM64_g5797</name>
</gene>
<dbReference type="AlphaFoldDB" id="A0A4Y9ZTT3"/>
<name>A0A4Y9ZTT3_9AGAM</name>
<keyword evidence="3" id="KW-1185">Reference proteome</keyword>
<evidence type="ECO:0000313" key="3">
    <source>
        <dbReference type="Proteomes" id="UP000298061"/>
    </source>
</evidence>